<dbReference type="InterPro" id="IPR040079">
    <property type="entry name" value="Glutathione_S-Trfase"/>
</dbReference>
<keyword evidence="3" id="KW-1185">Reference proteome</keyword>
<gene>
    <name evidence="2" type="primary">gst</name>
    <name evidence="2" type="ORF">HMPREF9123_0792</name>
</gene>
<dbReference type="RefSeq" id="WP_007341803.1">
    <property type="nucleotide sequence ID" value="NZ_GL878494.1"/>
</dbReference>
<accession>F2BAG0</accession>
<dbReference type="EC" id="2.5.1.18" evidence="2"/>
<dbReference type="InterPro" id="IPR004045">
    <property type="entry name" value="Glutathione_S-Trfase_N"/>
</dbReference>
<evidence type="ECO:0000259" key="1">
    <source>
        <dbReference type="PROSITE" id="PS50404"/>
    </source>
</evidence>
<dbReference type="PANTHER" id="PTHR42673:SF4">
    <property type="entry name" value="MALEYLACETOACETATE ISOMERASE"/>
    <property type="match status" value="1"/>
</dbReference>
<dbReference type="AlphaFoldDB" id="F2BAG0"/>
<dbReference type="HOGENOM" id="CLU_070658_0_0_4"/>
<protein>
    <submittedName>
        <fullName evidence="2">Glutathione S-transferase</fullName>
        <ecNumber evidence="2">2.5.1.18</ecNumber>
    </submittedName>
</protein>
<dbReference type="SUPFAM" id="SSF52833">
    <property type="entry name" value="Thioredoxin-like"/>
    <property type="match status" value="1"/>
</dbReference>
<dbReference type="Proteomes" id="UP000004105">
    <property type="component" value="Unassembled WGS sequence"/>
</dbReference>
<comment type="caution">
    <text evidence="2">The sequence shown here is derived from an EMBL/GenBank/DDBJ whole genome shotgun (WGS) entry which is preliminary data.</text>
</comment>
<dbReference type="SFLD" id="SFLDS00019">
    <property type="entry name" value="Glutathione_Transferase_(cytos"/>
    <property type="match status" value="1"/>
</dbReference>
<proteinExistence type="predicted"/>
<keyword evidence="2" id="KW-0808">Transferase</keyword>
<dbReference type="GO" id="GO:0016034">
    <property type="term" value="F:maleylacetoacetate isomerase activity"/>
    <property type="evidence" value="ECO:0007669"/>
    <property type="project" value="TreeGrafter"/>
</dbReference>
<dbReference type="Pfam" id="PF13409">
    <property type="entry name" value="GST_N_2"/>
    <property type="match status" value="1"/>
</dbReference>
<dbReference type="Gene3D" id="1.20.1050.10">
    <property type="match status" value="1"/>
</dbReference>
<dbReference type="Gene3D" id="3.40.30.10">
    <property type="entry name" value="Glutaredoxin"/>
    <property type="match status" value="1"/>
</dbReference>
<dbReference type="PROSITE" id="PS50404">
    <property type="entry name" value="GST_NTER"/>
    <property type="match status" value="1"/>
</dbReference>
<evidence type="ECO:0000313" key="2">
    <source>
        <dbReference type="EMBL" id="EGF11676.1"/>
    </source>
</evidence>
<dbReference type="SFLD" id="SFLDG00358">
    <property type="entry name" value="Main_(cytGST)"/>
    <property type="match status" value="1"/>
</dbReference>
<dbReference type="SUPFAM" id="SSF47616">
    <property type="entry name" value="GST C-terminal domain-like"/>
    <property type="match status" value="1"/>
</dbReference>
<evidence type="ECO:0000313" key="3">
    <source>
        <dbReference type="Proteomes" id="UP000004105"/>
    </source>
</evidence>
<dbReference type="InterPro" id="IPR036282">
    <property type="entry name" value="Glutathione-S-Trfase_C_sf"/>
</dbReference>
<dbReference type="STRING" id="267212.GCA_001063965_02015"/>
<name>F2BAG0_9NEIS</name>
<dbReference type="GO" id="GO:0004364">
    <property type="term" value="F:glutathione transferase activity"/>
    <property type="evidence" value="ECO:0007669"/>
    <property type="project" value="UniProtKB-EC"/>
</dbReference>
<dbReference type="CDD" id="cd03043">
    <property type="entry name" value="GST_N_1"/>
    <property type="match status" value="1"/>
</dbReference>
<organism evidence="2 3">
    <name type="scientific">Neisseria bacilliformis ATCC BAA-1200</name>
    <dbReference type="NCBI Taxonomy" id="888742"/>
    <lineage>
        <taxon>Bacteria</taxon>
        <taxon>Pseudomonadati</taxon>
        <taxon>Pseudomonadota</taxon>
        <taxon>Betaproteobacteria</taxon>
        <taxon>Neisseriales</taxon>
        <taxon>Neisseriaceae</taxon>
        <taxon>Neisseria</taxon>
    </lineage>
</organism>
<dbReference type="GO" id="GO:0006559">
    <property type="term" value="P:L-phenylalanine catabolic process"/>
    <property type="evidence" value="ECO:0007669"/>
    <property type="project" value="TreeGrafter"/>
</dbReference>
<dbReference type="OrthoDB" id="9799538at2"/>
<sequence>MYTLHIGSKHISSWSLRPWLLMKVLRIPFAETVHHFTADKAEQRRQWRAFSPNSQVPALDDGGRTVWDSLAIAEYLAERHPQVWPQDAAARAWARCAAAEMHSGFPVLRTVCNFTLEPAAPPAITPGLQRELARLDALWNEGLERFGGGFLAGADFCAADAFYAPVVLRLHHYGLAGHLNGEAARYAERILALSELRQWISDGLEEISQTRAQTAE</sequence>
<dbReference type="EMBL" id="AFAY01000012">
    <property type="protein sequence ID" value="EGF11676.1"/>
    <property type="molecule type" value="Genomic_DNA"/>
</dbReference>
<dbReference type="GO" id="GO:0006749">
    <property type="term" value="P:glutathione metabolic process"/>
    <property type="evidence" value="ECO:0007669"/>
    <property type="project" value="TreeGrafter"/>
</dbReference>
<dbReference type="PANTHER" id="PTHR42673">
    <property type="entry name" value="MALEYLACETOACETATE ISOMERASE"/>
    <property type="match status" value="1"/>
</dbReference>
<reference evidence="2 3" key="1">
    <citation type="submission" date="2011-02" db="EMBL/GenBank/DDBJ databases">
        <authorList>
            <person name="Muzny D."/>
            <person name="Qin X."/>
            <person name="Deng J."/>
            <person name="Jiang H."/>
            <person name="Liu Y."/>
            <person name="Qu J."/>
            <person name="Song X.-Z."/>
            <person name="Zhang L."/>
            <person name="Thornton R."/>
            <person name="Coyle M."/>
            <person name="Francisco L."/>
            <person name="Jackson L."/>
            <person name="Javaid M."/>
            <person name="Korchina V."/>
            <person name="Kovar C."/>
            <person name="Mata R."/>
            <person name="Mathew T."/>
            <person name="Ngo R."/>
            <person name="Nguyen L."/>
            <person name="Nguyen N."/>
            <person name="Okwuonu G."/>
            <person name="Ongeri F."/>
            <person name="Pham C."/>
            <person name="Simmons D."/>
            <person name="Wilczek-Boney K."/>
            <person name="Hale W."/>
            <person name="Jakkamsetti A."/>
            <person name="Pham P."/>
            <person name="Ruth R."/>
            <person name="San Lucas F."/>
            <person name="Warren J."/>
            <person name="Zhang J."/>
            <person name="Zhao Z."/>
            <person name="Zhou C."/>
            <person name="Zhu D."/>
            <person name="Lee S."/>
            <person name="Bess C."/>
            <person name="Blankenburg K."/>
            <person name="Forbes L."/>
            <person name="Fu Q."/>
            <person name="Gubbala S."/>
            <person name="Hirani K."/>
            <person name="Jayaseelan J.C."/>
            <person name="Lara F."/>
            <person name="Munidasa M."/>
            <person name="Palculict T."/>
            <person name="Patil S."/>
            <person name="Pu L.-L."/>
            <person name="Saada N."/>
            <person name="Tang L."/>
            <person name="Weissenberger G."/>
            <person name="Zhu Y."/>
            <person name="Hemphill L."/>
            <person name="Shang Y."/>
            <person name="Youmans B."/>
            <person name="Ayvaz T."/>
            <person name="Ross M."/>
            <person name="Santibanez J."/>
            <person name="Aqrawi P."/>
            <person name="Gross S."/>
            <person name="Joshi V."/>
            <person name="Fowler G."/>
            <person name="Nazareth L."/>
            <person name="Reid J."/>
            <person name="Worley K."/>
            <person name="Petrosino J."/>
            <person name="Highlander S."/>
            <person name="Gibbs R."/>
        </authorList>
    </citation>
    <scope>NUCLEOTIDE SEQUENCE [LARGE SCALE GENOMIC DNA]</scope>
    <source>
        <strain evidence="2 3">ATCC BAA-1200</strain>
    </source>
</reference>
<dbReference type="InterPro" id="IPR036249">
    <property type="entry name" value="Thioredoxin-like_sf"/>
</dbReference>
<feature type="domain" description="GST N-terminal" evidence="1">
    <location>
        <begin position="1"/>
        <end position="84"/>
    </location>
</feature>